<sequence>MVGIRSITTFVAVLFWLVQIHCCMGYNVDNGECRSALGMEEGRIPDHAISASSSYEAKSVGPQNARIRQEKNGGAWCPKAQISSDVKEYLEVDLQKNHLMTWTETQGRFGNGQGQEYAEAFLVEYWRHSLGQWITYKDARGERVLTGNSNTYLVVRQRLELPFVASKVRFIPYSEHPRTVCMRVELYGCPWEQSIIKYDAPRGEVRDPDIDLEDISYDGTLDGRLMKGGLGQLVDGLYGDDDYQKQLSGEQSGSRWVGWSNESRNGEPLEIILEFDGVREFNVVHLHSNNMFTRGVQVFQQAEIWFSLDGSRYRPEPIRATIAPDHSRESARNVSIILKGRPARFIKLRLFFADKWILFSEISFESVLISNNLTVGDLEKYYLLPESPISTTSPNTSGETTHARKEVTPATSPTNIGQAYIGLITGVMAMVILLVVCTVFLMVRRGKKKVALLHKHTALVSSSTKPTTINMEDLKHMSTPVINNGLSRSRISVKSKNGTIGPDNTVKKQKKCNLYGHVNGEESDSENSSVYHEPYKLLPNGKQEYGCLPDFTSVNSFQEELKFTSPSFYNLTPPPPPTSRPPTYDVQNYQAPNGTPNGVLPSENYYAATDIIKGERREQHFTPGRFTPIKLPEGPPLEGVVHLLDFPRHRLRLLEKLGEGDFGMVHLCEAEGLPDFNGGSSFHKKQLVIVKSLWRGCGDSKRHEFLRETSWLAGLRDPNLARVVGLCSQDEPMCALLEHSDGSELPKFFESRVVCEDGNPVAPSVRSPPEDASDDEDFKIDIKQEFDHTAASTAVQSNSSNSASTLEDPNPPKRTKLEDHHCSSYDNTTVLHLLQEIREMINSRNNPISIFFDSMAKTVMQFPPAQAAEVKLKVCQIVTEMECKLLEESGNYPENLENFQ</sequence>
<comment type="similarity">
    <text evidence="12">Belongs to the protein kinase superfamily. Tyr protein kinase family. Insulin receptor subfamily.</text>
</comment>
<dbReference type="SUPFAM" id="SSF49785">
    <property type="entry name" value="Galactose-binding domain-like"/>
    <property type="match status" value="1"/>
</dbReference>
<dbReference type="InterPro" id="IPR000421">
    <property type="entry name" value="FA58C"/>
</dbReference>
<feature type="domain" description="Protein kinase" evidence="16">
    <location>
        <begin position="651"/>
        <end position="900"/>
    </location>
</feature>
<evidence type="ECO:0000256" key="11">
    <source>
        <dbReference type="ARBA" id="ARBA00023180"/>
    </source>
</evidence>
<feature type="domain" description="F5/8 type C" evidence="17">
    <location>
        <begin position="33"/>
        <end position="189"/>
    </location>
</feature>
<evidence type="ECO:0000259" key="17">
    <source>
        <dbReference type="PROSITE" id="PS50022"/>
    </source>
</evidence>
<feature type="compositionally biased region" description="Polar residues" evidence="13">
    <location>
        <begin position="391"/>
        <end position="400"/>
    </location>
</feature>
<dbReference type="InterPro" id="IPR011009">
    <property type="entry name" value="Kinase-like_dom_sf"/>
</dbReference>
<dbReference type="InterPro" id="IPR020635">
    <property type="entry name" value="Tyr_kinase_cat_dom"/>
</dbReference>
<evidence type="ECO:0000256" key="14">
    <source>
        <dbReference type="SAM" id="Phobius"/>
    </source>
</evidence>
<feature type="compositionally biased region" description="Polar residues" evidence="13">
    <location>
        <begin position="791"/>
        <end position="807"/>
    </location>
</feature>
<dbReference type="Gene3D" id="3.30.200.20">
    <property type="entry name" value="Phosphorylase Kinase, domain 1"/>
    <property type="match status" value="1"/>
</dbReference>
<dbReference type="OrthoDB" id="6071166at2759"/>
<evidence type="ECO:0000313" key="18">
    <source>
        <dbReference type="Proteomes" id="UP000504635"/>
    </source>
</evidence>
<keyword evidence="3 14" id="KW-0812">Transmembrane</keyword>
<keyword evidence="2" id="KW-1003">Cell membrane</keyword>
<keyword evidence="11" id="KW-0325">Glycoprotein</keyword>
<dbReference type="PANTHER" id="PTHR24543:SF291">
    <property type="entry name" value="SMOKE ALARM, ISOFORM D"/>
    <property type="match status" value="1"/>
</dbReference>
<feature type="transmembrane region" description="Helical" evidence="14">
    <location>
        <begin position="419"/>
        <end position="443"/>
    </location>
</feature>
<dbReference type="InterPro" id="IPR048525">
    <property type="entry name" value="DDR1-2_DS-like"/>
</dbReference>
<keyword evidence="10" id="KW-0675">Receptor</keyword>
<dbReference type="InParanoid" id="A0A6J2YGY4"/>
<keyword evidence="8 14" id="KW-0472">Membrane</keyword>
<dbReference type="PROSITE" id="PS50022">
    <property type="entry name" value="FA58C_3"/>
    <property type="match status" value="1"/>
</dbReference>
<evidence type="ECO:0000259" key="16">
    <source>
        <dbReference type="PROSITE" id="PS50011"/>
    </source>
</evidence>
<keyword evidence="6" id="KW-0067">ATP-binding</keyword>
<dbReference type="PANTHER" id="PTHR24543">
    <property type="entry name" value="MULTICOPPER OXIDASE-RELATED"/>
    <property type="match status" value="1"/>
</dbReference>
<accession>A0A6J2YGY4</accession>
<evidence type="ECO:0000256" key="10">
    <source>
        <dbReference type="ARBA" id="ARBA00023170"/>
    </source>
</evidence>
<dbReference type="FunFam" id="2.60.120.260:FF:000007">
    <property type="entry name" value="Discoidin domain receptor tyrosine kinase 1"/>
    <property type="match status" value="1"/>
</dbReference>
<feature type="region of interest" description="Disordered" evidence="13">
    <location>
        <begin position="791"/>
        <end position="818"/>
    </location>
</feature>
<evidence type="ECO:0000256" key="12">
    <source>
        <dbReference type="ARBA" id="ARBA00061639"/>
    </source>
</evidence>
<evidence type="ECO:0000256" key="7">
    <source>
        <dbReference type="ARBA" id="ARBA00022989"/>
    </source>
</evidence>
<dbReference type="PROSITE" id="PS01286">
    <property type="entry name" value="FA58C_2"/>
    <property type="match status" value="1"/>
</dbReference>
<evidence type="ECO:0000256" key="1">
    <source>
        <dbReference type="ARBA" id="ARBA00004251"/>
    </source>
</evidence>
<dbReference type="AlphaFoldDB" id="A0A6J2YGY4"/>
<evidence type="ECO:0000256" key="3">
    <source>
        <dbReference type="ARBA" id="ARBA00022692"/>
    </source>
</evidence>
<dbReference type="Proteomes" id="UP000504635">
    <property type="component" value="Unplaced"/>
</dbReference>
<dbReference type="SMART" id="SM00219">
    <property type="entry name" value="TyrKc"/>
    <property type="match status" value="1"/>
</dbReference>
<dbReference type="InterPro" id="IPR008979">
    <property type="entry name" value="Galactose-bd-like_sf"/>
</dbReference>
<name>A0A6J2YGY4_SITOR</name>
<evidence type="ECO:0000256" key="15">
    <source>
        <dbReference type="SAM" id="SignalP"/>
    </source>
</evidence>
<dbReference type="CDD" id="cd00057">
    <property type="entry name" value="FA58C"/>
    <property type="match status" value="1"/>
</dbReference>
<keyword evidence="9" id="KW-1015">Disulfide bond</keyword>
<dbReference type="SUPFAM" id="SSF56112">
    <property type="entry name" value="Protein kinase-like (PK-like)"/>
    <property type="match status" value="1"/>
</dbReference>
<dbReference type="KEGG" id="soy:115887290"/>
<dbReference type="PROSITE" id="PS50011">
    <property type="entry name" value="PROTEIN_KINASE_DOM"/>
    <property type="match status" value="1"/>
</dbReference>
<evidence type="ECO:0000256" key="5">
    <source>
        <dbReference type="ARBA" id="ARBA00022741"/>
    </source>
</evidence>
<evidence type="ECO:0000256" key="13">
    <source>
        <dbReference type="SAM" id="MobiDB-lite"/>
    </source>
</evidence>
<keyword evidence="7 14" id="KW-1133">Transmembrane helix</keyword>
<evidence type="ECO:0000256" key="9">
    <source>
        <dbReference type="ARBA" id="ARBA00023157"/>
    </source>
</evidence>
<protein>
    <submittedName>
        <fullName evidence="19">Discoidin domain-containing receptor 2-like</fullName>
    </submittedName>
</protein>
<reference evidence="19" key="1">
    <citation type="submission" date="2025-08" db="UniProtKB">
        <authorList>
            <consortium name="RefSeq"/>
        </authorList>
    </citation>
    <scope>IDENTIFICATION</scope>
    <source>
        <tissue evidence="19">Gonads</tissue>
    </source>
</reference>
<evidence type="ECO:0000256" key="4">
    <source>
        <dbReference type="ARBA" id="ARBA00022729"/>
    </source>
</evidence>
<keyword evidence="18" id="KW-1185">Reference proteome</keyword>
<dbReference type="GO" id="GO:0048680">
    <property type="term" value="P:positive regulation of axon regeneration"/>
    <property type="evidence" value="ECO:0007669"/>
    <property type="project" value="UniProtKB-ARBA"/>
</dbReference>
<dbReference type="RefSeq" id="XP_030762541.1">
    <property type="nucleotide sequence ID" value="XM_030906681.1"/>
</dbReference>
<dbReference type="SMART" id="SM00231">
    <property type="entry name" value="FA58C"/>
    <property type="match status" value="1"/>
</dbReference>
<dbReference type="InterPro" id="IPR000719">
    <property type="entry name" value="Prot_kinase_dom"/>
</dbReference>
<proteinExistence type="inferred from homology"/>
<dbReference type="GO" id="GO:0005886">
    <property type="term" value="C:plasma membrane"/>
    <property type="evidence" value="ECO:0007669"/>
    <property type="project" value="UniProtKB-SubCell"/>
</dbReference>
<feature type="signal peptide" evidence="15">
    <location>
        <begin position="1"/>
        <end position="25"/>
    </location>
</feature>
<feature type="chain" id="PRO_5026849095" evidence="15">
    <location>
        <begin position="26"/>
        <end position="900"/>
    </location>
</feature>
<dbReference type="FunFam" id="3.30.200.20:FF:000700">
    <property type="entry name" value="Discoidin domain receptor, isoform F"/>
    <property type="match status" value="1"/>
</dbReference>
<evidence type="ECO:0000256" key="2">
    <source>
        <dbReference type="ARBA" id="ARBA00022475"/>
    </source>
</evidence>
<comment type="subcellular location">
    <subcellularLocation>
        <location evidence="1">Cell membrane</location>
        <topology evidence="1">Single-pass type I membrane protein</topology>
    </subcellularLocation>
</comment>
<dbReference type="GO" id="GO:0004713">
    <property type="term" value="F:protein tyrosine kinase activity"/>
    <property type="evidence" value="ECO:0007669"/>
    <property type="project" value="InterPro"/>
</dbReference>
<dbReference type="Gene3D" id="2.60.120.1190">
    <property type="match status" value="1"/>
</dbReference>
<evidence type="ECO:0000313" key="19">
    <source>
        <dbReference type="RefSeq" id="XP_030762541.1"/>
    </source>
</evidence>
<dbReference type="Gene3D" id="2.60.120.260">
    <property type="entry name" value="Galactose-binding domain-like"/>
    <property type="match status" value="1"/>
</dbReference>
<dbReference type="Pfam" id="PF07714">
    <property type="entry name" value="PK_Tyr_Ser-Thr"/>
    <property type="match status" value="1"/>
</dbReference>
<feature type="region of interest" description="Disordered" evidence="13">
    <location>
        <begin position="391"/>
        <end position="410"/>
    </location>
</feature>
<keyword evidence="5" id="KW-0547">Nucleotide-binding</keyword>
<dbReference type="GeneID" id="115887290"/>
<evidence type="ECO:0000256" key="6">
    <source>
        <dbReference type="ARBA" id="ARBA00022840"/>
    </source>
</evidence>
<keyword evidence="4 15" id="KW-0732">Signal</keyword>
<dbReference type="GO" id="GO:0005524">
    <property type="term" value="F:ATP binding"/>
    <property type="evidence" value="ECO:0007669"/>
    <property type="project" value="UniProtKB-KW"/>
</dbReference>
<evidence type="ECO:0000256" key="8">
    <source>
        <dbReference type="ARBA" id="ARBA00023136"/>
    </source>
</evidence>
<dbReference type="Pfam" id="PF21114">
    <property type="entry name" value="DDR1-2_DS-like"/>
    <property type="match status" value="1"/>
</dbReference>
<dbReference type="InterPro" id="IPR001245">
    <property type="entry name" value="Ser-Thr/Tyr_kinase_cat_dom"/>
</dbReference>
<gene>
    <name evidence="19" type="primary">LOC115887290</name>
</gene>
<organism evidence="18 19">
    <name type="scientific">Sitophilus oryzae</name>
    <name type="common">Rice weevil</name>
    <name type="synonym">Curculio oryzae</name>
    <dbReference type="NCBI Taxonomy" id="7048"/>
    <lineage>
        <taxon>Eukaryota</taxon>
        <taxon>Metazoa</taxon>
        <taxon>Ecdysozoa</taxon>
        <taxon>Arthropoda</taxon>
        <taxon>Hexapoda</taxon>
        <taxon>Insecta</taxon>
        <taxon>Pterygota</taxon>
        <taxon>Neoptera</taxon>
        <taxon>Endopterygota</taxon>
        <taxon>Coleoptera</taxon>
        <taxon>Polyphaga</taxon>
        <taxon>Cucujiformia</taxon>
        <taxon>Curculionidae</taxon>
        <taxon>Dryophthorinae</taxon>
        <taxon>Sitophilus</taxon>
    </lineage>
</organism>
<dbReference type="Pfam" id="PF00754">
    <property type="entry name" value="F5_F8_type_C"/>
    <property type="match status" value="1"/>
</dbReference>